<dbReference type="CDD" id="cd23340">
    <property type="entry name" value="beta-trefoil_FSCN_ACP-like"/>
    <property type="match status" value="2"/>
</dbReference>
<accession>A0A2U1KME7</accession>
<dbReference type="Gene3D" id="2.80.10.50">
    <property type="match status" value="2"/>
</dbReference>
<dbReference type="EMBL" id="PKPP01016228">
    <property type="protein sequence ID" value="PWA37892.1"/>
    <property type="molecule type" value="Genomic_DNA"/>
</dbReference>
<evidence type="ECO:0000259" key="3">
    <source>
        <dbReference type="Pfam" id="PF22932"/>
    </source>
</evidence>
<reference evidence="4 5" key="1">
    <citation type="journal article" date="2018" name="Mol. Plant">
        <title>The genome of Artemisia annua provides insight into the evolution of Asteraceae family and artemisinin biosynthesis.</title>
        <authorList>
            <person name="Shen Q."/>
            <person name="Zhang L."/>
            <person name="Liao Z."/>
            <person name="Wang S."/>
            <person name="Yan T."/>
            <person name="Shi P."/>
            <person name="Liu M."/>
            <person name="Fu X."/>
            <person name="Pan Q."/>
            <person name="Wang Y."/>
            <person name="Lv Z."/>
            <person name="Lu X."/>
            <person name="Zhang F."/>
            <person name="Jiang W."/>
            <person name="Ma Y."/>
            <person name="Chen M."/>
            <person name="Hao X."/>
            <person name="Li L."/>
            <person name="Tang Y."/>
            <person name="Lv G."/>
            <person name="Zhou Y."/>
            <person name="Sun X."/>
            <person name="Brodelius P.E."/>
            <person name="Rose J.K.C."/>
            <person name="Tang K."/>
        </authorList>
    </citation>
    <scope>NUCLEOTIDE SEQUENCE [LARGE SCALE GENOMIC DNA]</scope>
    <source>
        <strain evidence="5">cv. Huhao1</strain>
        <tissue evidence="4">Leaf</tissue>
    </source>
</reference>
<gene>
    <name evidence="4" type="ORF">CTI12_AA586350</name>
</gene>
<feature type="region of interest" description="Disordered" evidence="1">
    <location>
        <begin position="397"/>
        <end position="451"/>
    </location>
</feature>
<dbReference type="InterPro" id="IPR008999">
    <property type="entry name" value="Actin-crosslinking"/>
</dbReference>
<feature type="compositionally biased region" description="Low complexity" evidence="1">
    <location>
        <begin position="416"/>
        <end position="429"/>
    </location>
</feature>
<feature type="domain" description="DUF569" evidence="2">
    <location>
        <begin position="239"/>
        <end position="384"/>
    </location>
</feature>
<dbReference type="PANTHER" id="PTHR31205:SF69">
    <property type="entry name" value="ACTIN CROSS-LINKING PROTEIN (DUF569)"/>
    <property type="match status" value="1"/>
</dbReference>
<dbReference type="SUPFAM" id="SSF50405">
    <property type="entry name" value="Actin-crosslinking proteins"/>
    <property type="match status" value="2"/>
</dbReference>
<dbReference type="OrthoDB" id="2432302at2759"/>
<dbReference type="PANTHER" id="PTHR31205">
    <property type="entry name" value="ACTIN CROSS-LINKING PROTEIN (DUF569)"/>
    <property type="match status" value="1"/>
</dbReference>
<keyword evidence="5" id="KW-1185">Reference proteome</keyword>
<evidence type="ECO:0000256" key="1">
    <source>
        <dbReference type="SAM" id="MobiDB-lite"/>
    </source>
</evidence>
<feature type="domain" description="DUF569" evidence="3">
    <location>
        <begin position="460"/>
        <end position="532"/>
    </location>
</feature>
<dbReference type="Pfam" id="PF04601">
    <property type="entry name" value="DUF569"/>
    <property type="match status" value="2"/>
</dbReference>
<dbReference type="Proteomes" id="UP000245207">
    <property type="component" value="Unassembled WGS sequence"/>
</dbReference>
<comment type="caution">
    <text evidence="4">The sequence shown here is derived from an EMBL/GenBank/DDBJ whole genome shotgun (WGS) entry which is preliminary data.</text>
</comment>
<dbReference type="AlphaFoldDB" id="A0A2U1KME7"/>
<name>A0A2U1KME7_ARTAN</name>
<proteinExistence type="predicted"/>
<feature type="domain" description="DUF569" evidence="2">
    <location>
        <begin position="1"/>
        <end position="146"/>
    </location>
</feature>
<dbReference type="InterPro" id="IPR054726">
    <property type="entry name" value="Ubiq_DUF569-assoc"/>
</dbReference>
<sequence length="543" mass="61801">MEFFDKAVAVRLKTHMDKYLVADDDQVSVRQSHSARETRRARWLVEHVDSNSHVIRLKSCYGRYLTASKTPFLMGMSGKKVIQTENDEKNSNNELAIEWQPVRDGFQVKLKACCDGTYLRANGAMPPWRNTITHDHNNTYNNNWILFDVEAVDVPDDEEFNDYVSLVSSFSSVSDELSVLEFGVAASPTKISSSPVNKHFSSYSFSPRWSPMFSFNKQRVRSFQQETTPATTTTRSGVMDLFRNAKAVRLKNIHNKYLHAEDDEESVSQDRNGSSKNNRWTVEFVTNHQDDDITIIRLKSCYNKYLTASNQPFLLGMTGRKVMQTVPRRLDSSVEWEPIREGNQVKLRTRYGQYLRANGGLPPWRNSVTHDVPHRTATQEWVLWDIDVVDIVVQSPAPGPPPPLVYHSAQDHSNDDSFTSSETSSSPRPDFSRQQSSDSHHHSSTGSPPKFEDGRAIYYHVISEDFGEMDENAQGFCITFKGNNVNDLTHKLEEETGLNDITVCTRSPLNGKLYPLRLQLPPNNVTMKVVVVQNSMEDAIDCF</sequence>
<organism evidence="4 5">
    <name type="scientific">Artemisia annua</name>
    <name type="common">Sweet wormwood</name>
    <dbReference type="NCBI Taxonomy" id="35608"/>
    <lineage>
        <taxon>Eukaryota</taxon>
        <taxon>Viridiplantae</taxon>
        <taxon>Streptophyta</taxon>
        <taxon>Embryophyta</taxon>
        <taxon>Tracheophyta</taxon>
        <taxon>Spermatophyta</taxon>
        <taxon>Magnoliopsida</taxon>
        <taxon>eudicotyledons</taxon>
        <taxon>Gunneridae</taxon>
        <taxon>Pentapetalae</taxon>
        <taxon>asterids</taxon>
        <taxon>campanulids</taxon>
        <taxon>Asterales</taxon>
        <taxon>Asteraceae</taxon>
        <taxon>Asteroideae</taxon>
        <taxon>Anthemideae</taxon>
        <taxon>Artemisiinae</taxon>
        <taxon>Artemisia</taxon>
    </lineage>
</organism>
<dbReference type="Pfam" id="PF22932">
    <property type="entry name" value="Ubiq_DUF_assoc"/>
    <property type="match status" value="1"/>
</dbReference>
<evidence type="ECO:0000313" key="4">
    <source>
        <dbReference type="EMBL" id="PWA37892.1"/>
    </source>
</evidence>
<evidence type="ECO:0000259" key="2">
    <source>
        <dbReference type="Pfam" id="PF04601"/>
    </source>
</evidence>
<dbReference type="InterPro" id="IPR007679">
    <property type="entry name" value="DUF569"/>
</dbReference>
<dbReference type="FunFam" id="2.80.10.50:FF:000067">
    <property type="entry name" value="BnaC05g19630D protein"/>
    <property type="match status" value="2"/>
</dbReference>
<protein>
    <submittedName>
        <fullName evidence="4">Actin cross-linking</fullName>
    </submittedName>
</protein>
<dbReference type="STRING" id="35608.A0A2U1KME7"/>
<evidence type="ECO:0000313" key="5">
    <source>
        <dbReference type="Proteomes" id="UP000245207"/>
    </source>
</evidence>